<name>A0A1Y1U704_9TREE</name>
<reference evidence="2 3" key="1">
    <citation type="submission" date="2017-03" db="EMBL/GenBank/DDBJ databases">
        <title>Widespread Adenine N6-methylation of Active Genes in Fungi.</title>
        <authorList>
            <consortium name="DOE Joint Genome Institute"/>
            <person name="Mondo S.J."/>
            <person name="Dannebaum R.O."/>
            <person name="Kuo R.C."/>
            <person name="Louie K.B."/>
            <person name="Bewick A.J."/>
            <person name="Labutti K."/>
            <person name="Haridas S."/>
            <person name="Kuo A."/>
            <person name="Salamov A."/>
            <person name="Ahrendt S.R."/>
            <person name="Lau R."/>
            <person name="Bowen B.P."/>
            <person name="Lipzen A."/>
            <person name="Sullivan W."/>
            <person name="Andreopoulos W.B."/>
            <person name="Clum A."/>
            <person name="Lindquist E."/>
            <person name="Daum C."/>
            <person name="Northen T.R."/>
            <person name="Ramamoorthy G."/>
            <person name="Schmitz R.J."/>
            <person name="Gryganskyi A."/>
            <person name="Culley D."/>
            <person name="Magnuson J."/>
            <person name="James T.Y."/>
            <person name="O'Malley M.A."/>
            <person name="Stajich J.E."/>
            <person name="Spatafora J.W."/>
            <person name="Visel A."/>
            <person name="Grigoriev I.V."/>
        </authorList>
    </citation>
    <scope>NUCLEOTIDE SEQUENCE [LARGE SCALE GENOMIC DNA]</scope>
    <source>
        <strain evidence="2 3">NRRL Y-17943</strain>
    </source>
</reference>
<sequence length="517" mass="57335">MLLPFYVRKVLRTKENINLFLADPPDIIIRTPHNKIMDPPPTSQIYSRFTNAPHATPRTMPHLVIVPLSIVSHTRSTLGLALNLLNIHPTLRVTWCTTTYGLPCLLRELARHPPPDHRWNVVEMKDTLEQSEGSYADSDVVKREFPAVLARLDATAVLIDMFRPVADAVRRVKPGIPLLGIMPSLAFTAFWFIGRDEDGAVMEKIMERYEGYRATMDHDVAAMKAFRHIKGKLLDLPELPPLYDYELSPQCGSRAAPPSPHALQAAFDTSRQVDAMLWLSTPELEEDTLALLSRKLEKPMIGIGCQSVHTPQPVVASAALEHLDKVLTTHGPGSAVYISFGSLFWPRDRPDILDTIIDTLSLRQTPFVIASPVPLATGPLGCAVQWAPQAEILEHGAVGTFITHCGMGAMMETIMAEVPIIALPFGSEQPQLAAYYTSTHRIGIHLHHFASLEGLPLGNGLRVDNTLMRRELEDALDLIISDRPALQVSITKLKHTMVESSHHGAAFQAMQNLSTYF</sequence>
<dbReference type="PANTHER" id="PTHR48049">
    <property type="entry name" value="GLYCOSYLTRANSFERASE"/>
    <property type="match status" value="1"/>
</dbReference>
<dbReference type="GeneID" id="33554191"/>
<comment type="caution">
    <text evidence="2">The sequence shown here is derived from an EMBL/GenBank/DDBJ whole genome shotgun (WGS) entry which is preliminary data.</text>
</comment>
<dbReference type="InterPro" id="IPR050481">
    <property type="entry name" value="UDP-glycosyltransf_plant"/>
</dbReference>
<evidence type="ECO:0000313" key="3">
    <source>
        <dbReference type="Proteomes" id="UP000193218"/>
    </source>
</evidence>
<dbReference type="Gene3D" id="3.40.50.2000">
    <property type="entry name" value="Glycogen Phosphorylase B"/>
    <property type="match status" value="2"/>
</dbReference>
<dbReference type="InterPro" id="IPR002213">
    <property type="entry name" value="UDP_glucos_trans"/>
</dbReference>
<proteinExistence type="predicted"/>
<dbReference type="EMBL" id="NBSH01000027">
    <property type="protein sequence ID" value="ORX33306.1"/>
    <property type="molecule type" value="Genomic_DNA"/>
</dbReference>
<keyword evidence="3" id="KW-1185">Reference proteome</keyword>
<accession>A0A1Y1U704</accession>
<dbReference type="STRING" id="4999.A0A1Y1U704"/>
<dbReference type="AlphaFoldDB" id="A0A1Y1U704"/>
<dbReference type="GO" id="GO:0035251">
    <property type="term" value="F:UDP-glucosyltransferase activity"/>
    <property type="evidence" value="ECO:0007669"/>
    <property type="project" value="InterPro"/>
</dbReference>
<organism evidence="2 3">
    <name type="scientific">Kockovaella imperatae</name>
    <dbReference type="NCBI Taxonomy" id="4999"/>
    <lineage>
        <taxon>Eukaryota</taxon>
        <taxon>Fungi</taxon>
        <taxon>Dikarya</taxon>
        <taxon>Basidiomycota</taxon>
        <taxon>Agaricomycotina</taxon>
        <taxon>Tremellomycetes</taxon>
        <taxon>Tremellales</taxon>
        <taxon>Cuniculitremaceae</taxon>
        <taxon>Kockovaella</taxon>
    </lineage>
</organism>
<dbReference type="Proteomes" id="UP000193218">
    <property type="component" value="Unassembled WGS sequence"/>
</dbReference>
<dbReference type="OrthoDB" id="5835829at2759"/>
<dbReference type="SUPFAM" id="SSF53756">
    <property type="entry name" value="UDP-Glycosyltransferase/glycogen phosphorylase"/>
    <property type="match status" value="1"/>
</dbReference>
<evidence type="ECO:0000313" key="2">
    <source>
        <dbReference type="EMBL" id="ORX33306.1"/>
    </source>
</evidence>
<dbReference type="Pfam" id="PF00201">
    <property type="entry name" value="UDPGT"/>
    <property type="match status" value="1"/>
</dbReference>
<dbReference type="InParanoid" id="A0A1Y1U704"/>
<protein>
    <recommendedName>
        <fullName evidence="4">UDP-glycosyltransferases domain-containing protein</fullName>
    </recommendedName>
</protein>
<dbReference type="RefSeq" id="XP_021867657.1">
    <property type="nucleotide sequence ID" value="XM_022012383.1"/>
</dbReference>
<gene>
    <name evidence="2" type="ORF">BD324DRAFT_286794</name>
</gene>
<keyword evidence="1" id="KW-0808">Transferase</keyword>
<evidence type="ECO:0008006" key="4">
    <source>
        <dbReference type="Google" id="ProtNLM"/>
    </source>
</evidence>
<dbReference type="PANTHER" id="PTHR48049:SF132">
    <property type="entry name" value="GLYCOSYLTRANSFERASE"/>
    <property type="match status" value="1"/>
</dbReference>
<evidence type="ECO:0000256" key="1">
    <source>
        <dbReference type="ARBA" id="ARBA00022679"/>
    </source>
</evidence>